<keyword evidence="2 5" id="KW-0812">Transmembrane</keyword>
<dbReference type="InterPro" id="IPR035952">
    <property type="entry name" value="Rhomboid-like_sf"/>
</dbReference>
<evidence type="ECO:0000259" key="6">
    <source>
        <dbReference type="Pfam" id="PF01694"/>
    </source>
</evidence>
<evidence type="ECO:0000256" key="2">
    <source>
        <dbReference type="ARBA" id="ARBA00022692"/>
    </source>
</evidence>
<organism evidence="7">
    <name type="scientific">Gordonia sp. MP11Mi</name>
    <dbReference type="NCBI Taxonomy" id="3022769"/>
    <lineage>
        <taxon>Bacteria</taxon>
        <taxon>Bacillati</taxon>
        <taxon>Actinomycetota</taxon>
        <taxon>Actinomycetes</taxon>
        <taxon>Mycobacteriales</taxon>
        <taxon>Gordoniaceae</taxon>
        <taxon>Gordonia</taxon>
    </lineage>
</organism>
<name>A0AA97GU39_9ACTN</name>
<gene>
    <name evidence="7" type="ORF">MP11Mi_01300</name>
</gene>
<dbReference type="EMBL" id="CP128986">
    <property type="protein sequence ID" value="WOC11067.1"/>
    <property type="molecule type" value="Genomic_DNA"/>
</dbReference>
<feature type="transmembrane region" description="Helical" evidence="5">
    <location>
        <begin position="26"/>
        <end position="43"/>
    </location>
</feature>
<evidence type="ECO:0000256" key="3">
    <source>
        <dbReference type="ARBA" id="ARBA00022989"/>
    </source>
</evidence>
<dbReference type="GO" id="GO:0016020">
    <property type="term" value="C:membrane"/>
    <property type="evidence" value="ECO:0007669"/>
    <property type="project" value="UniProtKB-SubCell"/>
</dbReference>
<evidence type="ECO:0000256" key="4">
    <source>
        <dbReference type="ARBA" id="ARBA00023136"/>
    </source>
</evidence>
<accession>A0AA97GU39</accession>
<dbReference type="PANTHER" id="PTHR43731:SF9">
    <property type="entry name" value="SLR1461 PROTEIN"/>
    <property type="match status" value="1"/>
</dbReference>
<evidence type="ECO:0000256" key="1">
    <source>
        <dbReference type="ARBA" id="ARBA00004141"/>
    </source>
</evidence>
<dbReference type="Pfam" id="PF01694">
    <property type="entry name" value="Rhomboid"/>
    <property type="match status" value="1"/>
</dbReference>
<dbReference type="SUPFAM" id="SSF144091">
    <property type="entry name" value="Rhomboid-like"/>
    <property type="match status" value="1"/>
</dbReference>
<protein>
    <recommendedName>
        <fullName evidence="6">Peptidase S54 rhomboid domain-containing protein</fullName>
    </recommendedName>
</protein>
<feature type="transmembrane region" description="Helical" evidence="5">
    <location>
        <begin position="125"/>
        <end position="148"/>
    </location>
</feature>
<dbReference type="InterPro" id="IPR050925">
    <property type="entry name" value="Rhomboid_protease_S54"/>
</dbReference>
<proteinExistence type="predicted"/>
<keyword evidence="4 5" id="KW-0472">Membrane</keyword>
<dbReference type="PANTHER" id="PTHR43731">
    <property type="entry name" value="RHOMBOID PROTEASE"/>
    <property type="match status" value="1"/>
</dbReference>
<evidence type="ECO:0000313" key="7">
    <source>
        <dbReference type="EMBL" id="WOC11067.1"/>
    </source>
</evidence>
<dbReference type="Gene3D" id="1.20.1540.10">
    <property type="entry name" value="Rhomboid-like"/>
    <property type="match status" value="1"/>
</dbReference>
<feature type="transmembrane region" description="Helical" evidence="5">
    <location>
        <begin position="155"/>
        <end position="173"/>
    </location>
</feature>
<sequence>MTTNLPDPFAEPTSGGRAESNRWDRWLRIIIILAVVTAVQFAVELLDVVMDGRLDTHGIVPRTWSGLPGIIWAPFLHADFAHLISNLIPGLVLGFFVLLSGRALLVTAVVWVVSGLGVWLTSPSMSITIGASGIVFGWLTFLIVRGLFNRDVWQVLGGLVILVVYGGILWGALPGTSGVSWQGHLFGAVGGVLAAWMIAKSASGKPSAGPKAIELGGLS</sequence>
<evidence type="ECO:0000256" key="5">
    <source>
        <dbReference type="SAM" id="Phobius"/>
    </source>
</evidence>
<dbReference type="InterPro" id="IPR022764">
    <property type="entry name" value="Peptidase_S54_rhomboid_dom"/>
</dbReference>
<feature type="transmembrane region" description="Helical" evidence="5">
    <location>
        <begin position="179"/>
        <end position="199"/>
    </location>
</feature>
<dbReference type="AlphaFoldDB" id="A0AA97GU39"/>
<feature type="domain" description="Peptidase S54 rhomboid" evidence="6">
    <location>
        <begin position="70"/>
        <end position="200"/>
    </location>
</feature>
<comment type="subcellular location">
    <subcellularLocation>
        <location evidence="1">Membrane</location>
        <topology evidence="1">Multi-pass membrane protein</topology>
    </subcellularLocation>
</comment>
<dbReference type="GO" id="GO:0004252">
    <property type="term" value="F:serine-type endopeptidase activity"/>
    <property type="evidence" value="ECO:0007669"/>
    <property type="project" value="InterPro"/>
</dbReference>
<reference evidence="7" key="1">
    <citation type="submission" date="2023-06" db="EMBL/GenBank/DDBJ databases">
        <title>Gordonia sp. nov. and Pseudochrobactrum sp. nov., two species isolated from the burying beetle Nicrophorus vespilloides.</title>
        <authorList>
            <person name="Poehlein A."/>
            <person name="Guzman J."/>
            <person name="Daniel R."/>
            <person name="Vilcinskas A."/>
        </authorList>
    </citation>
    <scope>NUCLEOTIDE SEQUENCE</scope>
    <source>
        <strain evidence="7">MP11Mi</strain>
    </source>
</reference>
<keyword evidence="3 5" id="KW-1133">Transmembrane helix</keyword>